<gene>
    <name evidence="1" type="ORF">H3N35_24460</name>
</gene>
<organism evidence="1 2">
    <name type="scientific">Thalassomonas haliotis</name>
    <dbReference type="NCBI Taxonomy" id="485448"/>
    <lineage>
        <taxon>Bacteria</taxon>
        <taxon>Pseudomonadati</taxon>
        <taxon>Pseudomonadota</taxon>
        <taxon>Gammaproteobacteria</taxon>
        <taxon>Alteromonadales</taxon>
        <taxon>Colwelliaceae</taxon>
        <taxon>Thalassomonas</taxon>
    </lineage>
</organism>
<name>A0ABY7VDJ4_9GAMM</name>
<evidence type="ECO:0000313" key="2">
    <source>
        <dbReference type="Proteomes" id="UP001215231"/>
    </source>
</evidence>
<reference evidence="1 2" key="1">
    <citation type="journal article" date="2022" name="Mar. Drugs">
        <title>Bioassay-Guided Fractionation Leads to the Detection of Cholic Acid Generated by the Rare Thalassomonas sp.</title>
        <authorList>
            <person name="Pheiffer F."/>
            <person name="Schneider Y.K."/>
            <person name="Hansen E.H."/>
            <person name="Andersen J.H."/>
            <person name="Isaksson J."/>
            <person name="Busche T."/>
            <person name="R C."/>
            <person name="Kalinowski J."/>
            <person name="Zyl L.V."/>
            <person name="Trindade M."/>
        </authorList>
    </citation>
    <scope>NUCLEOTIDE SEQUENCE [LARGE SCALE GENOMIC DNA]</scope>
    <source>
        <strain evidence="1 2">A5K-61T</strain>
    </source>
</reference>
<dbReference type="RefSeq" id="WP_274051490.1">
    <property type="nucleotide sequence ID" value="NZ_CP059693.1"/>
</dbReference>
<dbReference type="EMBL" id="CP059693">
    <property type="protein sequence ID" value="WDE11336.1"/>
    <property type="molecule type" value="Genomic_DNA"/>
</dbReference>
<evidence type="ECO:0000313" key="1">
    <source>
        <dbReference type="EMBL" id="WDE11336.1"/>
    </source>
</evidence>
<proteinExistence type="predicted"/>
<evidence type="ECO:0008006" key="3">
    <source>
        <dbReference type="Google" id="ProtNLM"/>
    </source>
</evidence>
<protein>
    <recommendedName>
        <fullName evidence="3">Tail fiber protein</fullName>
    </recommendedName>
</protein>
<sequence>MATTQQVVQKLQDDIANGSLSAEDTVKLAAAITALSSNQTFEQALIAVAEGHFDTAVNALELAQADILTAKNTIATHADNLLLVPQLTTDLNNSLTASEARIDNSLAASFTRMDNLMAPVAKRARSGALASPSKKLISQSTNSDNRKGGLFSVIHDENTDSYYIDHSAYTYSTTLMEQVKKYSYQYDPAAGSLVTRNYIHVYNANITPDNFNRRCDSQDYSFTLPVANKAGDELNWITYISEYTAYRIIDFTSGSTLSAYFQWGRYAGVDKFGQNATTYKSVIYDEDTNTIIAIDSGGLIRRIYSDTVEVINGDNPIESTSLVSQGLADNGIVNFVNFYFNKCCSSSESVITEAMWGSAMMNYTNITGVGPYTSQGNNYHWVFGKDKKFSRRRMRMIPEVLDLESTSGTYNYTINSCNWHVVLEDYETNEILASVYFNERATDNVNHRDSTPSFAPWLLDITSNKMVMVRTGGNHVRARSPFGKPGTSNNYGGALEFSY</sequence>
<dbReference type="Proteomes" id="UP001215231">
    <property type="component" value="Chromosome"/>
</dbReference>
<accession>A0ABY7VDJ4</accession>
<keyword evidence="2" id="KW-1185">Reference proteome</keyword>